<dbReference type="GO" id="GO:0005737">
    <property type="term" value="C:cytoplasm"/>
    <property type="evidence" value="ECO:0007669"/>
    <property type="project" value="TreeGrafter"/>
</dbReference>
<dbReference type="FunFam" id="3.40.50.150:FF:000440">
    <property type="entry name" value="Os09g0479300 protein"/>
    <property type="match status" value="1"/>
</dbReference>
<dbReference type="Proteomes" id="UP001457282">
    <property type="component" value="Unassembled WGS sequence"/>
</dbReference>
<dbReference type="PANTHER" id="PTHR11538:SF89">
    <property type="entry name" value="PROTEIN, PUTATIVE (DUF2431)-RELATED"/>
    <property type="match status" value="1"/>
</dbReference>
<dbReference type="Pfam" id="PF10354">
    <property type="entry name" value="BMT5-like"/>
    <property type="match status" value="1"/>
</dbReference>
<dbReference type="GO" id="GO:0070475">
    <property type="term" value="P:rRNA base methylation"/>
    <property type="evidence" value="ECO:0007669"/>
    <property type="project" value="InterPro"/>
</dbReference>
<feature type="domain" description="25S rRNA (uridine-N(3))-methyltransferase BMT5-like" evidence="1">
    <location>
        <begin position="37"/>
        <end position="201"/>
    </location>
</feature>
<keyword evidence="3" id="KW-1185">Reference proteome</keyword>
<dbReference type="InterPro" id="IPR019446">
    <property type="entry name" value="BMT5-like"/>
</dbReference>
<proteinExistence type="predicted"/>
<dbReference type="GO" id="GO:0070042">
    <property type="term" value="F:rRNA (uridine-N3-)-methyltransferase activity"/>
    <property type="evidence" value="ECO:0007669"/>
    <property type="project" value="InterPro"/>
</dbReference>
<protein>
    <recommendedName>
        <fullName evidence="1">25S rRNA (uridine-N(3))-methyltransferase BMT5-like domain-containing protein</fullName>
    </recommendedName>
</protein>
<evidence type="ECO:0000259" key="1">
    <source>
        <dbReference type="Pfam" id="PF10354"/>
    </source>
</evidence>
<dbReference type="PANTHER" id="PTHR11538">
    <property type="entry name" value="PHENYLALANYL-TRNA SYNTHETASE"/>
    <property type="match status" value="1"/>
</dbReference>
<gene>
    <name evidence="2" type="ORF">M0R45_014210</name>
</gene>
<evidence type="ECO:0000313" key="3">
    <source>
        <dbReference type="Proteomes" id="UP001457282"/>
    </source>
</evidence>
<organism evidence="2 3">
    <name type="scientific">Rubus argutus</name>
    <name type="common">Southern blackberry</name>
    <dbReference type="NCBI Taxonomy" id="59490"/>
    <lineage>
        <taxon>Eukaryota</taxon>
        <taxon>Viridiplantae</taxon>
        <taxon>Streptophyta</taxon>
        <taxon>Embryophyta</taxon>
        <taxon>Tracheophyta</taxon>
        <taxon>Spermatophyta</taxon>
        <taxon>Magnoliopsida</taxon>
        <taxon>eudicotyledons</taxon>
        <taxon>Gunneridae</taxon>
        <taxon>Pentapetalae</taxon>
        <taxon>rosids</taxon>
        <taxon>fabids</taxon>
        <taxon>Rosales</taxon>
        <taxon>Rosaceae</taxon>
        <taxon>Rosoideae</taxon>
        <taxon>Rosoideae incertae sedis</taxon>
        <taxon>Rubus</taxon>
    </lineage>
</organism>
<name>A0AAW1XLL7_RUBAR</name>
<reference evidence="2 3" key="1">
    <citation type="journal article" date="2023" name="G3 (Bethesda)">
        <title>A chromosome-length genome assembly and annotation of blackberry (Rubus argutus, cv. 'Hillquist').</title>
        <authorList>
            <person name="Bruna T."/>
            <person name="Aryal R."/>
            <person name="Dudchenko O."/>
            <person name="Sargent D.J."/>
            <person name="Mead D."/>
            <person name="Buti M."/>
            <person name="Cavallini A."/>
            <person name="Hytonen T."/>
            <person name="Andres J."/>
            <person name="Pham M."/>
            <person name="Weisz D."/>
            <person name="Mascagni F."/>
            <person name="Usai G."/>
            <person name="Natali L."/>
            <person name="Bassil N."/>
            <person name="Fernandez G.E."/>
            <person name="Lomsadze A."/>
            <person name="Armour M."/>
            <person name="Olukolu B."/>
            <person name="Poorten T."/>
            <person name="Britton C."/>
            <person name="Davik J."/>
            <person name="Ashrafi H."/>
            <person name="Aiden E.L."/>
            <person name="Borodovsky M."/>
            <person name="Worthington M."/>
        </authorList>
    </citation>
    <scope>NUCLEOTIDE SEQUENCE [LARGE SCALE GENOMIC DNA]</scope>
    <source>
        <strain evidence="2">PI 553951</strain>
    </source>
</reference>
<accession>A0AAW1XLL7</accession>
<dbReference type="AlphaFoldDB" id="A0AAW1XLL7"/>
<dbReference type="EMBL" id="JBEDUW010000003">
    <property type="protein sequence ID" value="KAK9937417.1"/>
    <property type="molecule type" value="Genomic_DNA"/>
</dbReference>
<comment type="caution">
    <text evidence="2">The sequence shown here is derived from an EMBL/GenBank/DDBJ whole genome shotgun (WGS) entry which is preliminary data.</text>
</comment>
<sequence>MDGEIRALLEKVKEVSVEDTKQEIKRIKHYTSSQKTLLVGEGDFSFSACLAKTFASAANMVATSLDSKSSLKKYICPMRNLKQLKDLGCVILHNVDVHTMSQHPALIDKRFDRIVFNFPHAGFVDSEDSRYQIKLHQKLVMGFFRSAHKMMVNRGEVHVTLKTTYPYSEWKIVELARQAGLYLVGEESFSLLDYPGYVNKRGSGVDIERSFHLGSCSTFMFARS</sequence>
<evidence type="ECO:0000313" key="2">
    <source>
        <dbReference type="EMBL" id="KAK9937417.1"/>
    </source>
</evidence>